<evidence type="ECO:0000313" key="12">
    <source>
        <dbReference type="Proteomes" id="UP000041254"/>
    </source>
</evidence>
<dbReference type="Pfam" id="PF00009">
    <property type="entry name" value="GTP_EFTU"/>
    <property type="match status" value="1"/>
</dbReference>
<evidence type="ECO:0000256" key="6">
    <source>
        <dbReference type="ARBA" id="ARBA00022917"/>
    </source>
</evidence>
<dbReference type="InParanoid" id="A0A0G4FHX1"/>
<reference evidence="11 12" key="1">
    <citation type="submission" date="2014-11" db="EMBL/GenBank/DDBJ databases">
        <authorList>
            <person name="Zhu J."/>
            <person name="Qi W."/>
            <person name="Song R."/>
        </authorList>
    </citation>
    <scope>NUCLEOTIDE SEQUENCE [LARGE SCALE GENOMIC DNA]</scope>
</reference>
<dbReference type="GO" id="GO:0003924">
    <property type="term" value="F:GTPase activity"/>
    <property type="evidence" value="ECO:0007669"/>
    <property type="project" value="InterPro"/>
</dbReference>
<evidence type="ECO:0000256" key="8">
    <source>
        <dbReference type="ARBA" id="ARBA00049117"/>
    </source>
</evidence>
<keyword evidence="4" id="KW-0547">Nucleotide-binding</keyword>
<dbReference type="InterPro" id="IPR009000">
    <property type="entry name" value="Transl_B-barrel_sf"/>
</dbReference>
<dbReference type="STRING" id="1169540.A0A0G4FHX1"/>
<evidence type="ECO:0000256" key="2">
    <source>
        <dbReference type="ARBA" id="ARBA00007249"/>
    </source>
</evidence>
<dbReference type="CDD" id="cd04093">
    <property type="entry name" value="HBS1_C_III"/>
    <property type="match status" value="1"/>
</dbReference>
<evidence type="ECO:0000313" key="11">
    <source>
        <dbReference type="EMBL" id="CEM13058.1"/>
    </source>
</evidence>
<gene>
    <name evidence="11" type="ORF">Vbra_9208</name>
</gene>
<dbReference type="EMBL" id="CDMY01000442">
    <property type="protein sequence ID" value="CEM13058.1"/>
    <property type="molecule type" value="Genomic_DNA"/>
</dbReference>
<dbReference type="Gene3D" id="2.40.30.10">
    <property type="entry name" value="Translation factors"/>
    <property type="match status" value="2"/>
</dbReference>
<organism evidence="11 12">
    <name type="scientific">Vitrella brassicaformis (strain CCMP3155)</name>
    <dbReference type="NCBI Taxonomy" id="1169540"/>
    <lineage>
        <taxon>Eukaryota</taxon>
        <taxon>Sar</taxon>
        <taxon>Alveolata</taxon>
        <taxon>Colpodellida</taxon>
        <taxon>Vitrellaceae</taxon>
        <taxon>Vitrella</taxon>
    </lineage>
</organism>
<dbReference type="PROSITE" id="PS51722">
    <property type="entry name" value="G_TR_2"/>
    <property type="match status" value="1"/>
</dbReference>
<dbReference type="InterPro" id="IPR054696">
    <property type="entry name" value="GTP-eEF1A_C"/>
</dbReference>
<feature type="compositionally biased region" description="Low complexity" evidence="9">
    <location>
        <begin position="49"/>
        <end position="61"/>
    </location>
</feature>
<feature type="compositionally biased region" description="Acidic residues" evidence="9">
    <location>
        <begin position="11"/>
        <end position="25"/>
    </location>
</feature>
<keyword evidence="6" id="KW-0648">Protein biosynthesis</keyword>
<comment type="similarity">
    <text evidence="2">Belongs to the TRAFAC class translation factor GTPase superfamily. Classic translation factor GTPase family. EF-Tu/EF-1A subfamily.</text>
</comment>
<dbReference type="GO" id="GO:0005737">
    <property type="term" value="C:cytoplasm"/>
    <property type="evidence" value="ECO:0007669"/>
    <property type="project" value="UniProtKB-SubCell"/>
</dbReference>
<dbReference type="SUPFAM" id="SSF50447">
    <property type="entry name" value="Translation proteins"/>
    <property type="match status" value="1"/>
</dbReference>
<dbReference type="OrthoDB" id="342024at2759"/>
<dbReference type="FunFam" id="3.40.50.300:FF:000204">
    <property type="entry name" value="Translation elongation factor Tu"/>
    <property type="match status" value="1"/>
</dbReference>
<dbReference type="PhylomeDB" id="A0A0G4FHX1"/>
<sequence length="573" mass="61314">MSRRRVKNIDYDDDEYFDDYDDDGYDDYRPQQASSSRQHQAPKKPPKPAKQSSSAPSTQPASRKGSAIKSEPAKAPPLSKPKQNGSTGSGRPPLAPSMSVDEGILSRGGSDEKERVRAAEEGIMGGVEGEKPPEADARLLSLAPLNLVVIGHVDAGKSTLMGHLLVKMGAVTTKQIHRYQKESKEIGKGSFAFAWVLDEGEDERARGVTIDVCVKHFATKHKVVTVLDAPGHRDFVPNMLSGAVMADAALLVVDVTRFEAGFERGGQTKEHLQLVRALGIGQLIVAINKLDAVGWSEDRYRSVMDPLHGFIIGPEAGFKSSNVQYLPLSAFEGTNIVDNNCAELKAWWGEGATLVDLIDGLQTKGRGDSTGASGGPFKGCVSDVWRTGDKTSVSMKVDGGTLRNGQKVLILPSNETAIVKGLECRGASVPECRSGDYVDTALLNVEPHFVSVSSVLCDPSSPLPVVTSFTAQLLVFDLDIPIVKGQQVMMYLHTGVDSATIAALEAIVNKQTGERENKRPKALVKGMVAIVRLTVPKPVCLDCKGSGGVGTLSRVILRDRGKTIAAGLVLQPS</sequence>
<comment type="subcellular location">
    <subcellularLocation>
        <location evidence="1">Cytoplasm</location>
    </subcellularLocation>
</comment>
<dbReference type="OMA" id="VVQITCH"/>
<dbReference type="CDD" id="cd01883">
    <property type="entry name" value="EF1_alpha"/>
    <property type="match status" value="1"/>
</dbReference>
<keyword evidence="7" id="KW-0342">GTP-binding</keyword>
<name>A0A0G4FHX1_VITBC</name>
<keyword evidence="12" id="KW-1185">Reference proteome</keyword>
<dbReference type="PANTHER" id="PTHR23115">
    <property type="entry name" value="TRANSLATION FACTOR"/>
    <property type="match status" value="1"/>
</dbReference>
<evidence type="ECO:0000256" key="3">
    <source>
        <dbReference type="ARBA" id="ARBA00022490"/>
    </source>
</evidence>
<evidence type="ECO:0000256" key="7">
    <source>
        <dbReference type="ARBA" id="ARBA00023134"/>
    </source>
</evidence>
<protein>
    <recommendedName>
        <fullName evidence="10">Tr-type G domain-containing protein</fullName>
    </recommendedName>
</protein>
<dbReference type="GO" id="GO:0005525">
    <property type="term" value="F:GTP binding"/>
    <property type="evidence" value="ECO:0007669"/>
    <property type="project" value="UniProtKB-KW"/>
</dbReference>
<dbReference type="GO" id="GO:0006412">
    <property type="term" value="P:translation"/>
    <property type="evidence" value="ECO:0007669"/>
    <property type="project" value="UniProtKB-KW"/>
</dbReference>
<evidence type="ECO:0000259" key="10">
    <source>
        <dbReference type="PROSITE" id="PS51722"/>
    </source>
</evidence>
<feature type="region of interest" description="Disordered" evidence="9">
    <location>
        <begin position="1"/>
        <end position="116"/>
    </location>
</feature>
<dbReference type="Gene3D" id="3.40.50.300">
    <property type="entry name" value="P-loop containing nucleotide triphosphate hydrolases"/>
    <property type="match status" value="1"/>
</dbReference>
<dbReference type="VEuPathDB" id="CryptoDB:Vbra_9208"/>
<dbReference type="InterPro" id="IPR050100">
    <property type="entry name" value="TRAFAC_GTPase_members"/>
</dbReference>
<dbReference type="InterPro" id="IPR027417">
    <property type="entry name" value="P-loop_NTPase"/>
</dbReference>
<dbReference type="SUPFAM" id="SSF50465">
    <property type="entry name" value="EF-Tu/eEF-1alpha/eIF2-gamma C-terminal domain"/>
    <property type="match status" value="1"/>
</dbReference>
<accession>A0A0G4FHX1</accession>
<dbReference type="InterPro" id="IPR000795">
    <property type="entry name" value="T_Tr_GTP-bd_dom"/>
</dbReference>
<evidence type="ECO:0000256" key="9">
    <source>
        <dbReference type="SAM" id="MobiDB-lite"/>
    </source>
</evidence>
<dbReference type="SUPFAM" id="SSF52540">
    <property type="entry name" value="P-loop containing nucleoside triphosphate hydrolases"/>
    <property type="match status" value="1"/>
</dbReference>
<evidence type="ECO:0000256" key="4">
    <source>
        <dbReference type="ARBA" id="ARBA00022741"/>
    </source>
</evidence>
<evidence type="ECO:0000256" key="1">
    <source>
        <dbReference type="ARBA" id="ARBA00004496"/>
    </source>
</evidence>
<comment type="catalytic activity">
    <reaction evidence="8">
        <text>GTP + H2O = GDP + phosphate + H(+)</text>
        <dbReference type="Rhea" id="RHEA:19669"/>
        <dbReference type="ChEBI" id="CHEBI:15377"/>
        <dbReference type="ChEBI" id="CHEBI:15378"/>
        <dbReference type="ChEBI" id="CHEBI:37565"/>
        <dbReference type="ChEBI" id="CHEBI:43474"/>
        <dbReference type="ChEBI" id="CHEBI:58189"/>
    </reaction>
    <physiologicalReaction direction="left-to-right" evidence="8">
        <dbReference type="Rhea" id="RHEA:19670"/>
    </physiologicalReaction>
</comment>
<feature type="domain" description="Tr-type G" evidence="10">
    <location>
        <begin position="142"/>
        <end position="366"/>
    </location>
</feature>
<proteinExistence type="inferred from homology"/>
<dbReference type="AlphaFoldDB" id="A0A0G4FHX1"/>
<evidence type="ECO:0000256" key="5">
    <source>
        <dbReference type="ARBA" id="ARBA00022801"/>
    </source>
</evidence>
<keyword evidence="3" id="KW-0963">Cytoplasm</keyword>
<keyword evidence="5" id="KW-0378">Hydrolase</keyword>
<dbReference type="Proteomes" id="UP000041254">
    <property type="component" value="Unassembled WGS sequence"/>
</dbReference>
<dbReference type="Pfam" id="PF22594">
    <property type="entry name" value="GTP-eEF1A_C"/>
    <property type="match status" value="1"/>
</dbReference>
<dbReference type="InterPro" id="IPR009001">
    <property type="entry name" value="Transl_elong_EF1A/Init_IF2_C"/>
</dbReference>
<dbReference type="PRINTS" id="PR00315">
    <property type="entry name" value="ELONGATNFCT"/>
</dbReference>